<dbReference type="PANTHER" id="PTHR33103">
    <property type="entry name" value="OS01G0153900 PROTEIN"/>
    <property type="match status" value="1"/>
</dbReference>
<keyword evidence="2" id="KW-1185">Reference proteome</keyword>
<dbReference type="Pfam" id="PF05056">
    <property type="entry name" value="DUF674"/>
    <property type="match status" value="1"/>
</dbReference>
<evidence type="ECO:0000313" key="1">
    <source>
        <dbReference type="EMBL" id="KAK9683408.1"/>
    </source>
</evidence>
<accession>A0AAW1I4B4</accession>
<dbReference type="AlphaFoldDB" id="A0AAW1I4B4"/>
<organism evidence="1 2">
    <name type="scientific">Saponaria officinalis</name>
    <name type="common">Common soapwort</name>
    <name type="synonym">Lychnis saponaria</name>
    <dbReference type="NCBI Taxonomy" id="3572"/>
    <lineage>
        <taxon>Eukaryota</taxon>
        <taxon>Viridiplantae</taxon>
        <taxon>Streptophyta</taxon>
        <taxon>Embryophyta</taxon>
        <taxon>Tracheophyta</taxon>
        <taxon>Spermatophyta</taxon>
        <taxon>Magnoliopsida</taxon>
        <taxon>eudicotyledons</taxon>
        <taxon>Gunneridae</taxon>
        <taxon>Pentapetalae</taxon>
        <taxon>Caryophyllales</taxon>
        <taxon>Caryophyllaceae</taxon>
        <taxon>Caryophylleae</taxon>
        <taxon>Saponaria</taxon>
    </lineage>
</organism>
<proteinExistence type="predicted"/>
<comment type="caution">
    <text evidence="1">The sequence shown here is derived from an EMBL/GenBank/DDBJ whole genome shotgun (WGS) entry which is preliminary data.</text>
</comment>
<protein>
    <recommendedName>
        <fullName evidence="3">DUF674 family protein</fullName>
    </recommendedName>
</protein>
<dbReference type="PANTHER" id="PTHR33103:SF19">
    <property type="entry name" value="OS09G0544700 PROTEIN"/>
    <property type="match status" value="1"/>
</dbReference>
<gene>
    <name evidence="1" type="ORF">RND81_10G138700</name>
</gene>
<evidence type="ECO:0008006" key="3">
    <source>
        <dbReference type="Google" id="ProtNLM"/>
    </source>
</evidence>
<dbReference type="EMBL" id="JBDFQZ010000010">
    <property type="protein sequence ID" value="KAK9683408.1"/>
    <property type="molecule type" value="Genomic_DNA"/>
</dbReference>
<sequence>MEGNTVNEVKLELKLIVDSKAKKVVFAEAGNDFVDFLIHMLSLPLATGLKLLDTSNEETIGSLPALFKSVKSLSTKYFEPNVNKDTVFVPKLPVTQPLLPLNYTPDSITYYKCSDHNYGSCRSGAFCPHSCYDSICRRTINCKKPMQEVKLTYVAPTSENGIPGFVKLGVPFMVMDNLEVKPMSITLIKSLVNDFDYFVEQDVKFGPKEALTLLRAAFTANNEVLTTVFLGIKKEDPYSSVN</sequence>
<dbReference type="Proteomes" id="UP001443914">
    <property type="component" value="Unassembled WGS sequence"/>
</dbReference>
<name>A0AAW1I4B4_SAPOF</name>
<dbReference type="InterPro" id="IPR007750">
    <property type="entry name" value="DUF674"/>
</dbReference>
<reference evidence="1" key="1">
    <citation type="submission" date="2024-03" db="EMBL/GenBank/DDBJ databases">
        <title>WGS assembly of Saponaria officinalis var. Norfolk2.</title>
        <authorList>
            <person name="Jenkins J."/>
            <person name="Shu S."/>
            <person name="Grimwood J."/>
            <person name="Barry K."/>
            <person name="Goodstein D."/>
            <person name="Schmutz J."/>
            <person name="Leebens-Mack J."/>
            <person name="Osbourn A."/>
        </authorList>
    </citation>
    <scope>NUCLEOTIDE SEQUENCE [LARGE SCALE GENOMIC DNA]</scope>
    <source>
        <strain evidence="1">JIC</strain>
    </source>
</reference>
<evidence type="ECO:0000313" key="2">
    <source>
        <dbReference type="Proteomes" id="UP001443914"/>
    </source>
</evidence>